<reference evidence="3" key="1">
    <citation type="submission" date="2018-05" db="EMBL/GenBank/DDBJ databases">
        <title>Azospirillum thermophila sp. nov., a novel isolated from hot spring.</title>
        <authorList>
            <person name="Zhao Z."/>
        </authorList>
    </citation>
    <scope>NUCLEOTIDE SEQUENCE [LARGE SCALE GENOMIC DNA]</scope>
    <source>
        <strain evidence="3">CFH 70021</strain>
        <plasmid evidence="3">unnamed2</plasmid>
    </source>
</reference>
<organism evidence="2 3">
    <name type="scientific">Azospirillum thermophilum</name>
    <dbReference type="NCBI Taxonomy" id="2202148"/>
    <lineage>
        <taxon>Bacteria</taxon>
        <taxon>Pseudomonadati</taxon>
        <taxon>Pseudomonadota</taxon>
        <taxon>Alphaproteobacteria</taxon>
        <taxon>Rhodospirillales</taxon>
        <taxon>Azospirillaceae</taxon>
        <taxon>Azospirillum</taxon>
    </lineage>
</organism>
<evidence type="ECO:0000313" key="3">
    <source>
        <dbReference type="Proteomes" id="UP000245629"/>
    </source>
</evidence>
<feature type="region of interest" description="Disordered" evidence="1">
    <location>
        <begin position="1208"/>
        <end position="1261"/>
    </location>
</feature>
<evidence type="ECO:0000313" key="2">
    <source>
        <dbReference type="EMBL" id="AWK89441.1"/>
    </source>
</evidence>
<dbReference type="KEGG" id="azz:DEW08_25775"/>
<proteinExistence type="predicted"/>
<geneLocation type="plasmid" evidence="2 3">
    <name>unnamed2</name>
</geneLocation>
<evidence type="ECO:0000256" key="1">
    <source>
        <dbReference type="SAM" id="MobiDB-lite"/>
    </source>
</evidence>
<feature type="compositionally biased region" description="Low complexity" evidence="1">
    <location>
        <begin position="1226"/>
        <end position="1254"/>
    </location>
</feature>
<dbReference type="RefSeq" id="WP_109332723.1">
    <property type="nucleotide sequence ID" value="NZ_CP029357.1"/>
</dbReference>
<dbReference type="OrthoDB" id="1205007at2"/>
<dbReference type="EMBL" id="CP029357">
    <property type="protein sequence ID" value="AWK89441.1"/>
    <property type="molecule type" value="Genomic_DNA"/>
</dbReference>
<gene>
    <name evidence="2" type="ORF">DEW08_25775</name>
</gene>
<dbReference type="Proteomes" id="UP000245629">
    <property type="component" value="Plasmid unnamed2"/>
</dbReference>
<protein>
    <submittedName>
        <fullName evidence="2">Uncharacterized protein</fullName>
    </submittedName>
</protein>
<keyword evidence="2" id="KW-0614">Plasmid</keyword>
<feature type="compositionally biased region" description="Basic and acidic residues" evidence="1">
    <location>
        <begin position="1210"/>
        <end position="1224"/>
    </location>
</feature>
<name>A0A2S2CY81_9PROT</name>
<dbReference type="AlphaFoldDB" id="A0A2S2CY81"/>
<sequence length="1261" mass="134417">MKVAVYGGISDRGMVLGLDGEAPPGSAIPLGPTGLGLRGVGGDFAHNFVARLESGGIPIASPSAKDYVAWARDRNSIDRWKPGPIDRTAIGVGIRAVICTVADMGFVFELNPIGMSFLVPGGAIILGGAGRLLRRKGFGVEGYFVIDAATASLALGAGVNVDIKGPGDEADPLTVTLIKGSAQLDAFFSFGDPRAWFFDLGTEAKPCMMEVLTDVPVVSILFSEKAEAYLRINHHRIAFGARVGIGGEFRIGKIIRLVARLTGALAARIGRDPLLVCARLTVVGELGIKVWKFEFLLTGEATPTVYLPSPIHFSFEMKFKLNLPWPIPDIEDSKTFGDSVATPPRIQSPLLAGEAVSEGAKTIQAQKVTTLHPVSERQWDLETEQPWPDAVLVVPFKSRVTDKVGQLVGPPVSPTVEGGYTVGHDLTKLELWDLERDVPVPDVQGVWADAAETGTSQLHVLGSDPMSWLTAQTTVSSWEFGTPPRVVQVQFGTGRDEAVAAERRFGDLHVAPAAGPAMLDDLFAPHLPTRVLRGNRIGLRVADSAGAAILVDQVVIFLIGTGIPGRDSENVITDPAGISRLELVGQLYGSLSLFAATVDFATPVGSLTYWSRSGRDLLVFAVRYREARTVASGTLRKTVLVPGRYRLTVEGNSTAVHPDAATNPELYPPAPRIDWSVREEFRVAYPDSARSYIREATFGDNRLFARPQHPWTGWTLDRWNPTLYGVGFPLYRRYHVAVRFLVPYIHEVFGRNPMSLRLTWEADGSSIGGAVTPSAVPDGSSSLLPQSQDWIVKQGGAVPPDREMVLTALPPKSGVARLELLFTHPVDGEIRIDEWTGAVSRFDSFRDHLAWPGPCLTVRYDSAGRHEQPPCATPAKPPKSWVWQDSPGGHGGLAPLLTPLPVPQAKVSGSITAEPLLPSLELGDLLKPYPAELATPPTSWRLPAALAELTGPPDAAAGLRYARFAAASGVRFGAAAEPLAGIQDVPGSTTVEAVTDDGGRPFALWLRTPEPVDWRRVAAGLRVSHVEPAGGCPTGYAHRRPLELAVGILPSPDGSAAFLTGTMAGVPILLPRGEYLLTLRFDPAVAGLPPLRPSAMVGAGPELVTLRFLQPFGAGWPLPTDTGKFRLDLIEVVLKHIPFDPRIWEEAVQQDLPAAEVEARILASLAQHARTLAPPPALPEPGHPPVAGTGLAAAAGALGTVALRPIGAERIVDRPPDEAVRDEAGDAGTAADPGARAPGPQDQDAPAPASPQQGVEEGEQP</sequence>
<keyword evidence="3" id="KW-1185">Reference proteome</keyword>
<accession>A0A2S2CY81</accession>